<protein>
    <submittedName>
        <fullName evidence="1">Uncharacterized protein</fullName>
    </submittedName>
</protein>
<name>A0ABU7PM64_9ACTN</name>
<sequence>MTGLEVVVTYLVTRAVQKARRAGGRLNAEADRVADGLLDRLHDAVSRRLGEDPALHQLDREAAEGVENPRTRQRVLLSLEEAAEADAEFARTIRELAAEIGKLSGAPQGAVVQTAHAHDHSTILQAGRDISVDRLP</sequence>
<accession>A0ABU7PM64</accession>
<gene>
    <name evidence="1" type="ORF">V2S66_33855</name>
</gene>
<dbReference type="RefSeq" id="WP_330800858.1">
    <property type="nucleotide sequence ID" value="NZ_JAZEWV010000060.1"/>
</dbReference>
<dbReference type="Proteomes" id="UP001344658">
    <property type="component" value="Unassembled WGS sequence"/>
</dbReference>
<reference evidence="1 2" key="1">
    <citation type="submission" date="2023-12" db="EMBL/GenBank/DDBJ databases">
        <title>Streptomyces sp. V4-01.</title>
        <authorList>
            <person name="Somphong A."/>
            <person name="Phongsopitanun W."/>
        </authorList>
    </citation>
    <scope>NUCLEOTIDE SEQUENCE [LARGE SCALE GENOMIC DNA]</scope>
    <source>
        <strain evidence="1 2">V4-01</strain>
    </source>
</reference>
<dbReference type="EMBL" id="JAZEWV010000060">
    <property type="protein sequence ID" value="MEE4546936.1"/>
    <property type="molecule type" value="Genomic_DNA"/>
</dbReference>
<proteinExistence type="predicted"/>
<evidence type="ECO:0000313" key="1">
    <source>
        <dbReference type="EMBL" id="MEE4546936.1"/>
    </source>
</evidence>
<comment type="caution">
    <text evidence="1">The sequence shown here is derived from an EMBL/GenBank/DDBJ whole genome shotgun (WGS) entry which is preliminary data.</text>
</comment>
<evidence type="ECO:0000313" key="2">
    <source>
        <dbReference type="Proteomes" id="UP001344658"/>
    </source>
</evidence>
<organism evidence="1 2">
    <name type="scientific">Actinacidiphila polyblastidii</name>
    <dbReference type="NCBI Taxonomy" id="3110430"/>
    <lineage>
        <taxon>Bacteria</taxon>
        <taxon>Bacillati</taxon>
        <taxon>Actinomycetota</taxon>
        <taxon>Actinomycetes</taxon>
        <taxon>Kitasatosporales</taxon>
        <taxon>Streptomycetaceae</taxon>
        <taxon>Actinacidiphila</taxon>
    </lineage>
</organism>
<keyword evidence="2" id="KW-1185">Reference proteome</keyword>